<proteinExistence type="predicted"/>
<evidence type="ECO:0000256" key="1">
    <source>
        <dbReference type="SAM" id="Phobius"/>
    </source>
</evidence>
<comment type="caution">
    <text evidence="2">The sequence shown here is derived from an EMBL/GenBank/DDBJ whole genome shotgun (WGS) entry which is preliminary data.</text>
</comment>
<reference evidence="2 3" key="1">
    <citation type="submission" date="2021-06" db="EMBL/GenBank/DDBJ databases">
        <authorList>
            <person name="Palmer J.M."/>
        </authorList>
    </citation>
    <scope>NUCLEOTIDE SEQUENCE [LARGE SCALE GENOMIC DNA]</scope>
    <source>
        <strain evidence="3">if_2019</strain>
        <tissue evidence="2">Muscle</tissue>
    </source>
</reference>
<dbReference type="Proteomes" id="UP001482620">
    <property type="component" value="Unassembled WGS sequence"/>
</dbReference>
<keyword evidence="1" id="KW-0472">Membrane</keyword>
<evidence type="ECO:0000313" key="3">
    <source>
        <dbReference type="Proteomes" id="UP001482620"/>
    </source>
</evidence>
<keyword evidence="1" id="KW-0812">Transmembrane</keyword>
<accession>A0ABV0VHU6</accession>
<sequence length="139" mass="15352">MLFSDNDPDKAEYFGMKGNFNISPVILLARVIFLFKVFHSLCCLTNLLLSTVSIPLNHNQLHSPQPLLLPDPCGAGLLCEGSLVPLRVITVAQRNVRDHSKSDAFRCSLFLNPQPGKTQLSDSDTGNFPNKSYLSQFAC</sequence>
<organism evidence="2 3">
    <name type="scientific">Ilyodon furcidens</name>
    <name type="common">goldbreast splitfin</name>
    <dbReference type="NCBI Taxonomy" id="33524"/>
    <lineage>
        <taxon>Eukaryota</taxon>
        <taxon>Metazoa</taxon>
        <taxon>Chordata</taxon>
        <taxon>Craniata</taxon>
        <taxon>Vertebrata</taxon>
        <taxon>Euteleostomi</taxon>
        <taxon>Actinopterygii</taxon>
        <taxon>Neopterygii</taxon>
        <taxon>Teleostei</taxon>
        <taxon>Neoteleostei</taxon>
        <taxon>Acanthomorphata</taxon>
        <taxon>Ovalentaria</taxon>
        <taxon>Atherinomorphae</taxon>
        <taxon>Cyprinodontiformes</taxon>
        <taxon>Goodeidae</taxon>
        <taxon>Ilyodon</taxon>
    </lineage>
</organism>
<evidence type="ECO:0000313" key="2">
    <source>
        <dbReference type="EMBL" id="MEQ2256332.1"/>
    </source>
</evidence>
<gene>
    <name evidence="2" type="ORF">ILYODFUR_023159</name>
</gene>
<protein>
    <submittedName>
        <fullName evidence="2">Uncharacterized protein</fullName>
    </submittedName>
</protein>
<name>A0ABV0VHU6_9TELE</name>
<keyword evidence="3" id="KW-1185">Reference proteome</keyword>
<feature type="transmembrane region" description="Helical" evidence="1">
    <location>
        <begin position="20"/>
        <end position="38"/>
    </location>
</feature>
<keyword evidence="1" id="KW-1133">Transmembrane helix</keyword>
<dbReference type="EMBL" id="JAHRIQ010106885">
    <property type="protein sequence ID" value="MEQ2256332.1"/>
    <property type="molecule type" value="Genomic_DNA"/>
</dbReference>